<feature type="domain" description="Rieske" evidence="6">
    <location>
        <begin position="4"/>
        <end position="108"/>
    </location>
</feature>
<evidence type="ECO:0000256" key="4">
    <source>
        <dbReference type="ARBA" id="ARBA00023014"/>
    </source>
</evidence>
<dbReference type="SUPFAM" id="SSF50022">
    <property type="entry name" value="ISP domain"/>
    <property type="match status" value="1"/>
</dbReference>
<sequence length="136" mass="14087">MSLVRVLAAGDLQPGSLRAVDVPDAAGTLLPVVVVRDEDGGYHALGDECSHQAVLLSDGEDDAVEGCALECWLHGSRFDLRTGQPSGLPATRPVPVYRVAVDGEDVLVDVEARPDDESTTPTPTTTGAPGAPAKES</sequence>
<dbReference type="GO" id="GO:0016705">
    <property type="term" value="F:oxidoreductase activity, acting on paired donors, with incorporation or reduction of molecular oxygen"/>
    <property type="evidence" value="ECO:0007669"/>
    <property type="project" value="UniProtKB-ARBA"/>
</dbReference>
<dbReference type="EMBL" id="JABEMA010000220">
    <property type="protein sequence ID" value="NNH23913.1"/>
    <property type="molecule type" value="Genomic_DNA"/>
</dbReference>
<dbReference type="RefSeq" id="WP_171203698.1">
    <property type="nucleotide sequence ID" value="NZ_BAAANP010000004.1"/>
</dbReference>
<dbReference type="GO" id="GO:0051537">
    <property type="term" value="F:2 iron, 2 sulfur cluster binding"/>
    <property type="evidence" value="ECO:0007669"/>
    <property type="project" value="UniProtKB-KW"/>
</dbReference>
<dbReference type="GO" id="GO:0046872">
    <property type="term" value="F:metal ion binding"/>
    <property type="evidence" value="ECO:0007669"/>
    <property type="project" value="UniProtKB-KW"/>
</dbReference>
<feature type="compositionally biased region" description="Low complexity" evidence="5">
    <location>
        <begin position="119"/>
        <end position="136"/>
    </location>
</feature>
<keyword evidence="4" id="KW-0411">Iron-sulfur</keyword>
<keyword evidence="8" id="KW-1185">Reference proteome</keyword>
<dbReference type="Proteomes" id="UP000555552">
    <property type="component" value="Unassembled WGS sequence"/>
</dbReference>
<evidence type="ECO:0000313" key="8">
    <source>
        <dbReference type="Proteomes" id="UP000555552"/>
    </source>
</evidence>
<organism evidence="7 8">
    <name type="scientific">Pseudokineococcus marinus</name>
    <dbReference type="NCBI Taxonomy" id="351215"/>
    <lineage>
        <taxon>Bacteria</taxon>
        <taxon>Bacillati</taxon>
        <taxon>Actinomycetota</taxon>
        <taxon>Actinomycetes</taxon>
        <taxon>Kineosporiales</taxon>
        <taxon>Kineosporiaceae</taxon>
        <taxon>Pseudokineococcus</taxon>
    </lineage>
</organism>
<comment type="caution">
    <text evidence="7">The sequence shown here is derived from an EMBL/GenBank/DDBJ whole genome shotgun (WGS) entry which is preliminary data.</text>
</comment>
<proteinExistence type="predicted"/>
<evidence type="ECO:0000256" key="1">
    <source>
        <dbReference type="ARBA" id="ARBA00022714"/>
    </source>
</evidence>
<keyword evidence="3" id="KW-0408">Iron</keyword>
<dbReference type="Gene3D" id="2.102.10.10">
    <property type="entry name" value="Rieske [2Fe-2S] iron-sulphur domain"/>
    <property type="match status" value="1"/>
</dbReference>
<keyword evidence="1" id="KW-0001">2Fe-2S</keyword>
<feature type="region of interest" description="Disordered" evidence="5">
    <location>
        <begin position="110"/>
        <end position="136"/>
    </location>
</feature>
<evidence type="ECO:0000256" key="2">
    <source>
        <dbReference type="ARBA" id="ARBA00022723"/>
    </source>
</evidence>
<dbReference type="InterPro" id="IPR036922">
    <property type="entry name" value="Rieske_2Fe-2S_sf"/>
</dbReference>
<dbReference type="CDD" id="cd03528">
    <property type="entry name" value="Rieske_RO_ferredoxin"/>
    <property type="match status" value="1"/>
</dbReference>
<evidence type="ECO:0000313" key="7">
    <source>
        <dbReference type="EMBL" id="NNH23913.1"/>
    </source>
</evidence>
<reference evidence="7 8" key="1">
    <citation type="submission" date="2020-05" db="EMBL/GenBank/DDBJ databases">
        <title>MicrobeNet Type strains.</title>
        <authorList>
            <person name="Nicholson A.C."/>
        </authorList>
    </citation>
    <scope>NUCLEOTIDE SEQUENCE [LARGE SCALE GENOMIC DNA]</scope>
    <source>
        <strain evidence="7 8">JCM 14547</strain>
    </source>
</reference>
<keyword evidence="2" id="KW-0479">Metal-binding</keyword>
<dbReference type="AlphaFoldDB" id="A0A849BRA6"/>
<dbReference type="PANTHER" id="PTHR21496:SF23">
    <property type="entry name" value="3-PHENYLPROPIONATE_CINNAMIC ACID DIOXYGENASE FERREDOXIN SUBUNIT"/>
    <property type="match status" value="1"/>
</dbReference>
<name>A0A849BRA6_9ACTN</name>
<evidence type="ECO:0000256" key="3">
    <source>
        <dbReference type="ARBA" id="ARBA00023004"/>
    </source>
</evidence>
<dbReference type="Pfam" id="PF00355">
    <property type="entry name" value="Rieske"/>
    <property type="match status" value="1"/>
</dbReference>
<accession>A0A849BRA6</accession>
<protein>
    <submittedName>
        <fullName evidence="7">Non-heme iron oxygenase ferredoxin subunit</fullName>
    </submittedName>
</protein>
<dbReference type="PANTHER" id="PTHR21496">
    <property type="entry name" value="FERREDOXIN-RELATED"/>
    <property type="match status" value="1"/>
</dbReference>
<dbReference type="PROSITE" id="PS51296">
    <property type="entry name" value="RIESKE"/>
    <property type="match status" value="1"/>
</dbReference>
<dbReference type="InterPro" id="IPR017941">
    <property type="entry name" value="Rieske_2Fe-2S"/>
</dbReference>
<evidence type="ECO:0000259" key="6">
    <source>
        <dbReference type="PROSITE" id="PS51296"/>
    </source>
</evidence>
<dbReference type="GO" id="GO:0004497">
    <property type="term" value="F:monooxygenase activity"/>
    <property type="evidence" value="ECO:0007669"/>
    <property type="project" value="UniProtKB-ARBA"/>
</dbReference>
<gene>
    <name evidence="7" type="ORF">HLB09_12615</name>
</gene>
<evidence type="ECO:0000256" key="5">
    <source>
        <dbReference type="SAM" id="MobiDB-lite"/>
    </source>
</evidence>